<dbReference type="AlphaFoldDB" id="A0A0F9XQ73"/>
<dbReference type="PANTHER" id="PTHR30520:SF2">
    <property type="entry name" value="INNER MEMBRANE PROTEIN YFDC"/>
    <property type="match status" value="1"/>
</dbReference>
<feature type="transmembrane region" description="Helical" evidence="6">
    <location>
        <begin position="125"/>
        <end position="151"/>
    </location>
</feature>
<accession>A0A0F9XQ73</accession>
<feature type="compositionally biased region" description="Basic and acidic residues" evidence="5">
    <location>
        <begin position="1"/>
        <end position="36"/>
    </location>
</feature>
<sequence>MKHDEVDQSDARTKPSETSPDQHEPREPVSEREARNRPQNPSEESLTEGEREAVTEHGNLSALSVYAVVLREGEGELKRPVTSLWWSGVAAGVGISTSVLTEGVIRAKLGLDHPYLDLLQSLGYSFGFVLVILCRLQLFTENTITVVLPMLAEPSRRRFYCTARLWGVVLAANLFGTFMTAAISTYGGVITADTLTAVLEISRHVAELTPAEAFLRAIPAGFLIAALVWMLPSAKGSEVLVIVMFTWLIAVAGFTHVIAGSNEIFFLVLSGDMNILTALTYHILPVLIGNVLGGTGLFAMLAHGQVHEEIR</sequence>
<evidence type="ECO:0000256" key="3">
    <source>
        <dbReference type="ARBA" id="ARBA00022989"/>
    </source>
</evidence>
<dbReference type="InterPro" id="IPR000292">
    <property type="entry name" value="For/NO2_transpt"/>
</dbReference>
<feature type="region of interest" description="Disordered" evidence="5">
    <location>
        <begin position="1"/>
        <end position="54"/>
    </location>
</feature>
<dbReference type="InterPro" id="IPR023271">
    <property type="entry name" value="Aquaporin-like"/>
</dbReference>
<comment type="subcellular location">
    <subcellularLocation>
        <location evidence="1">Membrane</location>
        <topology evidence="1">Multi-pass membrane protein</topology>
    </subcellularLocation>
</comment>
<feature type="transmembrane region" description="Helical" evidence="6">
    <location>
        <begin position="279"/>
        <end position="302"/>
    </location>
</feature>
<name>A0A0F9XQ73_9ZZZZ</name>
<dbReference type="GO" id="GO:0005886">
    <property type="term" value="C:plasma membrane"/>
    <property type="evidence" value="ECO:0007669"/>
    <property type="project" value="TreeGrafter"/>
</dbReference>
<gene>
    <name evidence="7" type="ORF">LCGC14_0114140</name>
</gene>
<protein>
    <recommendedName>
        <fullName evidence="8">Transporter (Formate/nitrite transporter family protein)</fullName>
    </recommendedName>
</protein>
<dbReference type="GO" id="GO:0015499">
    <property type="term" value="F:formate transmembrane transporter activity"/>
    <property type="evidence" value="ECO:0007669"/>
    <property type="project" value="TreeGrafter"/>
</dbReference>
<organism evidence="7">
    <name type="scientific">marine sediment metagenome</name>
    <dbReference type="NCBI Taxonomy" id="412755"/>
    <lineage>
        <taxon>unclassified sequences</taxon>
        <taxon>metagenomes</taxon>
        <taxon>ecological metagenomes</taxon>
    </lineage>
</organism>
<reference evidence="7" key="1">
    <citation type="journal article" date="2015" name="Nature">
        <title>Complex archaea that bridge the gap between prokaryotes and eukaryotes.</title>
        <authorList>
            <person name="Spang A."/>
            <person name="Saw J.H."/>
            <person name="Jorgensen S.L."/>
            <person name="Zaremba-Niedzwiedzka K."/>
            <person name="Martijn J."/>
            <person name="Lind A.E."/>
            <person name="van Eijk R."/>
            <person name="Schleper C."/>
            <person name="Guy L."/>
            <person name="Ettema T.J."/>
        </authorList>
    </citation>
    <scope>NUCLEOTIDE SEQUENCE</scope>
</reference>
<feature type="transmembrane region" description="Helical" evidence="6">
    <location>
        <begin position="213"/>
        <end position="232"/>
    </location>
</feature>
<dbReference type="Pfam" id="PF01226">
    <property type="entry name" value="Form_Nir_trans"/>
    <property type="match status" value="1"/>
</dbReference>
<evidence type="ECO:0008006" key="8">
    <source>
        <dbReference type="Google" id="ProtNLM"/>
    </source>
</evidence>
<dbReference type="PANTHER" id="PTHR30520">
    <property type="entry name" value="FORMATE TRANSPORTER-RELATED"/>
    <property type="match status" value="1"/>
</dbReference>
<feature type="transmembrane region" description="Helical" evidence="6">
    <location>
        <begin position="239"/>
        <end position="259"/>
    </location>
</feature>
<keyword evidence="4 6" id="KW-0472">Membrane</keyword>
<dbReference type="Gene3D" id="1.20.1080.10">
    <property type="entry name" value="Glycerol uptake facilitator protein"/>
    <property type="match status" value="1"/>
</dbReference>
<feature type="transmembrane region" description="Helical" evidence="6">
    <location>
        <begin position="163"/>
        <end position="186"/>
    </location>
</feature>
<evidence type="ECO:0000256" key="5">
    <source>
        <dbReference type="SAM" id="MobiDB-lite"/>
    </source>
</evidence>
<feature type="transmembrane region" description="Helical" evidence="6">
    <location>
        <begin position="84"/>
        <end position="105"/>
    </location>
</feature>
<comment type="caution">
    <text evidence="7">The sequence shown here is derived from an EMBL/GenBank/DDBJ whole genome shotgun (WGS) entry which is preliminary data.</text>
</comment>
<evidence type="ECO:0000256" key="1">
    <source>
        <dbReference type="ARBA" id="ARBA00004141"/>
    </source>
</evidence>
<evidence type="ECO:0000256" key="2">
    <source>
        <dbReference type="ARBA" id="ARBA00022692"/>
    </source>
</evidence>
<evidence type="ECO:0000256" key="4">
    <source>
        <dbReference type="ARBA" id="ARBA00023136"/>
    </source>
</evidence>
<evidence type="ECO:0000256" key="6">
    <source>
        <dbReference type="SAM" id="Phobius"/>
    </source>
</evidence>
<proteinExistence type="predicted"/>
<keyword evidence="3 6" id="KW-1133">Transmembrane helix</keyword>
<dbReference type="EMBL" id="LAZR01000034">
    <property type="protein sequence ID" value="KKO01607.1"/>
    <property type="molecule type" value="Genomic_DNA"/>
</dbReference>
<keyword evidence="2 6" id="KW-0812">Transmembrane</keyword>
<evidence type="ECO:0000313" key="7">
    <source>
        <dbReference type="EMBL" id="KKO01607.1"/>
    </source>
</evidence>